<reference evidence="2" key="1">
    <citation type="submission" date="2013-06" db="EMBL/GenBank/DDBJ databases">
        <title>Draft Genome Sequence of a Mulberry Tree, Morus notabilis C.K. Schn.</title>
        <authorList>
            <person name="He N."/>
            <person name="Zhao S."/>
        </authorList>
    </citation>
    <scope>NUCLEOTIDE SEQUENCE</scope>
</reference>
<dbReference type="EMBL" id="KE346357">
    <property type="protein sequence ID" value="EXC35188.1"/>
    <property type="molecule type" value="Genomic_DNA"/>
</dbReference>
<evidence type="ECO:0000313" key="3">
    <source>
        <dbReference type="Proteomes" id="UP000030645"/>
    </source>
</evidence>
<dbReference type="AlphaFoldDB" id="W9SMM2"/>
<feature type="compositionally biased region" description="Basic and acidic residues" evidence="1">
    <location>
        <begin position="177"/>
        <end position="188"/>
    </location>
</feature>
<dbReference type="OrthoDB" id="1936256at2759"/>
<dbReference type="KEGG" id="mnt:21405548"/>
<sequence>MADFSFLSDTDDSAVEDLISQARDLCVLEQVAAINCSGFADEVLPTDLESRFSRLKSFPATTTTANPKPRPSSHASSARFDSHFASKTHLDDKVFSPSRQDQAGKKSGSLSPPLDSPGTPSEQRKTRSKGEPKCGSVSISSNSSSDSSLGRPKFPSLKRSFDGKKRFGSTSNSSSEFTRKSVDVSKRGFDKKKRFGLRPESRSFSNSPLGSSKYSRESPSPPRKPGCFWCSPKKGSSTRKEDIWTERDDFGWSKNEELLADLGSFSIKEQRKILKKAMVEQKKISLEAQKIVKLAKQASLRMNVSGIEDELSDD</sequence>
<feature type="region of interest" description="Disordered" evidence="1">
    <location>
        <begin position="59"/>
        <end position="78"/>
    </location>
</feature>
<feature type="compositionally biased region" description="Low complexity" evidence="1">
    <location>
        <begin position="107"/>
        <end position="121"/>
    </location>
</feature>
<keyword evidence="3" id="KW-1185">Reference proteome</keyword>
<dbReference type="STRING" id="981085.W9SMM2"/>
<accession>W9SMM2</accession>
<gene>
    <name evidence="2" type="ORF">L484_022742</name>
</gene>
<feature type="region of interest" description="Disordered" evidence="1">
    <location>
        <begin position="91"/>
        <end position="237"/>
    </location>
</feature>
<protein>
    <submittedName>
        <fullName evidence="2">Uncharacterized protein</fullName>
    </submittedName>
</protein>
<feature type="compositionally biased region" description="Polar residues" evidence="1">
    <location>
        <begin position="202"/>
        <end position="213"/>
    </location>
</feature>
<proteinExistence type="predicted"/>
<feature type="compositionally biased region" description="Low complexity" evidence="1">
    <location>
        <begin position="136"/>
        <end position="148"/>
    </location>
</feature>
<organism evidence="2 3">
    <name type="scientific">Morus notabilis</name>
    <dbReference type="NCBI Taxonomy" id="981085"/>
    <lineage>
        <taxon>Eukaryota</taxon>
        <taxon>Viridiplantae</taxon>
        <taxon>Streptophyta</taxon>
        <taxon>Embryophyta</taxon>
        <taxon>Tracheophyta</taxon>
        <taxon>Spermatophyta</taxon>
        <taxon>Magnoliopsida</taxon>
        <taxon>eudicotyledons</taxon>
        <taxon>Gunneridae</taxon>
        <taxon>Pentapetalae</taxon>
        <taxon>rosids</taxon>
        <taxon>fabids</taxon>
        <taxon>Rosales</taxon>
        <taxon>Moraceae</taxon>
        <taxon>Moreae</taxon>
        <taxon>Morus</taxon>
    </lineage>
</organism>
<evidence type="ECO:0000256" key="1">
    <source>
        <dbReference type="SAM" id="MobiDB-lite"/>
    </source>
</evidence>
<dbReference type="PANTHER" id="PTHR35692">
    <property type="entry name" value="F26F24.11"/>
    <property type="match status" value="1"/>
</dbReference>
<feature type="compositionally biased region" description="Basic and acidic residues" evidence="1">
    <location>
        <begin position="122"/>
        <end position="132"/>
    </location>
</feature>
<dbReference type="PANTHER" id="PTHR35692:SF1">
    <property type="entry name" value="F26F24.11"/>
    <property type="match status" value="1"/>
</dbReference>
<dbReference type="eggNOG" id="ENOG502S0M9">
    <property type="taxonomic scope" value="Eukaryota"/>
</dbReference>
<dbReference type="Proteomes" id="UP000030645">
    <property type="component" value="Unassembled WGS sequence"/>
</dbReference>
<name>W9SMM2_9ROSA</name>
<evidence type="ECO:0000313" key="2">
    <source>
        <dbReference type="EMBL" id="EXC35188.1"/>
    </source>
</evidence>